<evidence type="ECO:0000256" key="6">
    <source>
        <dbReference type="SAM" id="Phobius"/>
    </source>
</evidence>
<feature type="region of interest" description="Disordered" evidence="5">
    <location>
        <begin position="371"/>
        <end position="453"/>
    </location>
</feature>
<evidence type="ECO:0000259" key="7">
    <source>
        <dbReference type="PROSITE" id="PS50011"/>
    </source>
</evidence>
<evidence type="ECO:0000256" key="5">
    <source>
        <dbReference type="SAM" id="MobiDB-lite"/>
    </source>
</evidence>
<evidence type="ECO:0000313" key="9">
    <source>
        <dbReference type="Proteomes" id="UP001217838"/>
    </source>
</evidence>
<keyword evidence="9" id="KW-1185">Reference proteome</keyword>
<protein>
    <submittedName>
        <fullName evidence="8">Protein kinase</fullName>
    </submittedName>
</protein>
<dbReference type="Gene3D" id="3.30.200.20">
    <property type="entry name" value="Phosphorylase Kinase, domain 1"/>
    <property type="match status" value="1"/>
</dbReference>
<feature type="transmembrane region" description="Helical" evidence="6">
    <location>
        <begin position="604"/>
        <end position="625"/>
    </location>
</feature>
<evidence type="ECO:0000313" key="8">
    <source>
        <dbReference type="EMBL" id="MDC0669996.1"/>
    </source>
</evidence>
<dbReference type="SUPFAM" id="SSF56112">
    <property type="entry name" value="Protein kinase-like (PK-like)"/>
    <property type="match status" value="1"/>
</dbReference>
<feature type="region of interest" description="Disordered" evidence="5">
    <location>
        <begin position="288"/>
        <end position="340"/>
    </location>
</feature>
<keyword evidence="6" id="KW-0812">Transmembrane</keyword>
<reference evidence="8 9" key="1">
    <citation type="submission" date="2022-11" db="EMBL/GenBank/DDBJ databases">
        <title>Minimal conservation of predation-associated metabolite biosynthetic gene clusters underscores biosynthetic potential of Myxococcota including descriptions for ten novel species: Archangium lansinium sp. nov., Myxococcus landrumus sp. nov., Nannocystis bai.</title>
        <authorList>
            <person name="Ahearne A."/>
            <person name="Stevens C."/>
            <person name="Dowd S."/>
        </authorList>
    </citation>
    <scope>NUCLEOTIDE SEQUENCE [LARGE SCALE GENOMIC DNA]</scope>
    <source>
        <strain evidence="8 9">NCELM</strain>
    </source>
</reference>
<evidence type="ECO:0000256" key="2">
    <source>
        <dbReference type="ARBA" id="ARBA00022741"/>
    </source>
</evidence>
<dbReference type="InterPro" id="IPR000719">
    <property type="entry name" value="Prot_kinase_dom"/>
</dbReference>
<keyword evidence="4" id="KW-0067">ATP-binding</keyword>
<keyword evidence="3 8" id="KW-0418">Kinase</keyword>
<comment type="caution">
    <text evidence="8">The sequence shown here is derived from an EMBL/GenBank/DDBJ whole genome shotgun (WGS) entry which is preliminary data.</text>
</comment>
<dbReference type="PANTHER" id="PTHR43289:SF6">
    <property type="entry name" value="SERINE_THREONINE-PROTEIN KINASE NEKL-3"/>
    <property type="match status" value="1"/>
</dbReference>
<dbReference type="Proteomes" id="UP001217838">
    <property type="component" value="Unassembled WGS sequence"/>
</dbReference>
<keyword evidence="2" id="KW-0547">Nucleotide-binding</keyword>
<dbReference type="PROSITE" id="PS50011">
    <property type="entry name" value="PROTEIN_KINASE_DOM"/>
    <property type="match status" value="1"/>
</dbReference>
<evidence type="ECO:0000256" key="1">
    <source>
        <dbReference type="ARBA" id="ARBA00022679"/>
    </source>
</evidence>
<keyword evidence="6" id="KW-0472">Membrane</keyword>
<dbReference type="EMBL" id="JAQNDN010000010">
    <property type="protein sequence ID" value="MDC0669996.1"/>
    <property type="molecule type" value="Genomic_DNA"/>
</dbReference>
<gene>
    <name evidence="8" type="ORF">POL58_19745</name>
</gene>
<accession>A0ABT5BAH1</accession>
<sequence length="626" mass="65409">MDAPPDVTGTSEARAKVGDVLAQRWELREVLGAGALGRVFLAWDRERRQTCALKLFDGAAPPPEAFRRYGEALRSAAAVAHPALVSLQTPVVAGGPRFVVGEALKGVDLEGLLTREGPVPWSRAAEIASICADALAAVHEATGLAHRALKPGNVWITEASQVRLLDFGIADLALTPAAPRAGGVFVEYRAPEQIEGGPGDARSDVFTLAVLLFELIGGVHPFTGSSAFKAAHRTLQSPPELTADGVPALARPLLARALARRPEERFASAREFLRALTVVRQSVGSAAPRAAAAKSEPVADEANIPPPVPDSTTQIRVPVPRTRPPVAAPARGPDSASAFAAPLAPNTADVPVAGEPVLLGQGIDRPIAARPATAKPAPLESLPRVEPEASTERDARRPAAPETTLALPRLDATPRRPDVPDEDAATTAMPVLKPRSGSGGGSPAPVLSDMPTQADADSDEMTVAMPERRPRPDEATVADATFDQYQDMSARPAARTVESTFVLTDAADVGRAAPRPDEATLALSGVHPALGRPGARESTAVLPDSTDMPQWSHHQQGRRADSPEEATQMVANLGAQVRAAAARQPTTPPTPQPPAEASWLSPRGLIAVNIVLGALILAALIVLLAR</sequence>
<keyword evidence="1" id="KW-0808">Transferase</keyword>
<dbReference type="RefSeq" id="WP_271999804.1">
    <property type="nucleotide sequence ID" value="NZ_JAQNDN010000010.1"/>
</dbReference>
<dbReference type="Pfam" id="PF00069">
    <property type="entry name" value="Pkinase"/>
    <property type="match status" value="1"/>
</dbReference>
<proteinExistence type="predicted"/>
<dbReference type="InterPro" id="IPR011009">
    <property type="entry name" value="Kinase-like_dom_sf"/>
</dbReference>
<dbReference type="CDD" id="cd14014">
    <property type="entry name" value="STKc_PknB_like"/>
    <property type="match status" value="1"/>
</dbReference>
<name>A0ABT5BAH1_9BACT</name>
<feature type="domain" description="Protein kinase" evidence="7">
    <location>
        <begin position="25"/>
        <end position="277"/>
    </location>
</feature>
<dbReference type="PANTHER" id="PTHR43289">
    <property type="entry name" value="MITOGEN-ACTIVATED PROTEIN KINASE KINASE KINASE 20-RELATED"/>
    <property type="match status" value="1"/>
</dbReference>
<dbReference type="GO" id="GO:0016301">
    <property type="term" value="F:kinase activity"/>
    <property type="evidence" value="ECO:0007669"/>
    <property type="project" value="UniProtKB-KW"/>
</dbReference>
<dbReference type="Gene3D" id="1.10.510.10">
    <property type="entry name" value="Transferase(Phosphotransferase) domain 1"/>
    <property type="match status" value="1"/>
</dbReference>
<feature type="compositionally biased region" description="Basic and acidic residues" evidence="5">
    <location>
        <begin position="383"/>
        <end position="399"/>
    </location>
</feature>
<evidence type="ECO:0000256" key="3">
    <source>
        <dbReference type="ARBA" id="ARBA00022777"/>
    </source>
</evidence>
<organism evidence="8 9">
    <name type="scientific">Nannocystis radixulma</name>
    <dbReference type="NCBI Taxonomy" id="2995305"/>
    <lineage>
        <taxon>Bacteria</taxon>
        <taxon>Pseudomonadati</taxon>
        <taxon>Myxococcota</taxon>
        <taxon>Polyangia</taxon>
        <taxon>Nannocystales</taxon>
        <taxon>Nannocystaceae</taxon>
        <taxon>Nannocystis</taxon>
    </lineage>
</organism>
<keyword evidence="6" id="KW-1133">Transmembrane helix</keyword>
<evidence type="ECO:0000256" key="4">
    <source>
        <dbReference type="ARBA" id="ARBA00022840"/>
    </source>
</evidence>